<reference evidence="1 2" key="1">
    <citation type="submission" date="2019-11" db="EMBL/GenBank/DDBJ databases">
        <authorList>
            <person name="Brisse S."/>
        </authorList>
    </citation>
    <scope>NUCLEOTIDE SEQUENCE [LARGE SCALE GENOMIC DNA]</scope>
    <source>
        <strain evidence="1">FRC0190</strain>
    </source>
</reference>
<evidence type="ECO:0000313" key="2">
    <source>
        <dbReference type="Proteomes" id="UP000423525"/>
    </source>
</evidence>
<evidence type="ECO:0000313" key="1">
    <source>
        <dbReference type="EMBL" id="VZH86194.1"/>
    </source>
</evidence>
<name>A0A6I8MIQ0_9CORY</name>
<dbReference type="AlphaFoldDB" id="A0A6I8MIQ0"/>
<accession>A0A6I8MIQ0</accession>
<dbReference type="EMBL" id="LR738855">
    <property type="protein sequence ID" value="VZH86194.1"/>
    <property type="molecule type" value="Genomic_DNA"/>
</dbReference>
<protein>
    <submittedName>
        <fullName evidence="1">Uncharacterized protein</fullName>
    </submittedName>
</protein>
<sequence>MAGALRAAVHTNVDGVPNFLPQCCGRRLRSLCSYSGDPGIVLDPCRGMGINEVRHHLDGIINGVEMCDFTGDIMLLDD</sequence>
<gene>
    <name evidence="1" type="ORF">FRC0190_02122</name>
</gene>
<dbReference type="RefSeq" id="WP_155874217.1">
    <property type="nucleotide sequence ID" value="NZ_LR738855.1"/>
</dbReference>
<dbReference type="Proteomes" id="UP000423525">
    <property type="component" value="Chromosome"/>
</dbReference>
<dbReference type="KEGG" id="crf:FRC0190_02122"/>
<proteinExistence type="predicted"/>
<organism evidence="1 2">
    <name type="scientific">Corynebacterium rouxii</name>
    <dbReference type="NCBI Taxonomy" id="2719119"/>
    <lineage>
        <taxon>Bacteria</taxon>
        <taxon>Bacillati</taxon>
        <taxon>Actinomycetota</taxon>
        <taxon>Actinomycetes</taxon>
        <taxon>Mycobacteriales</taxon>
        <taxon>Corynebacteriaceae</taxon>
        <taxon>Corynebacterium</taxon>
    </lineage>
</organism>